<sequence length="106" mass="11687">MKAEIAIRSILPKHASLALSPFLYAFIVTFSVHVGRCHPFCRALPSPPPYSACTPATTSITDTLHHPLLFCRPSCLCHLELIPVSLKDLALALSSWRSDPVRRLPV</sequence>
<name>A0A319CWA7_9EURO</name>
<keyword evidence="2" id="KW-1185">Reference proteome</keyword>
<evidence type="ECO:0000313" key="2">
    <source>
        <dbReference type="Proteomes" id="UP000248340"/>
    </source>
</evidence>
<dbReference type="AlphaFoldDB" id="A0A319CWA7"/>
<dbReference type="Proteomes" id="UP000248340">
    <property type="component" value="Unassembled WGS sequence"/>
</dbReference>
<gene>
    <name evidence="1" type="ORF">BO82DRAFT_125151</name>
</gene>
<dbReference type="RefSeq" id="XP_025490078.1">
    <property type="nucleotide sequence ID" value="XM_025629916.1"/>
</dbReference>
<proteinExistence type="predicted"/>
<evidence type="ECO:0000313" key="1">
    <source>
        <dbReference type="EMBL" id="PYH79878.1"/>
    </source>
</evidence>
<dbReference type="GeneID" id="37132657"/>
<reference evidence="1 2" key="1">
    <citation type="submission" date="2016-12" db="EMBL/GenBank/DDBJ databases">
        <title>The genomes of Aspergillus section Nigri reveals drivers in fungal speciation.</title>
        <authorList>
            <consortium name="DOE Joint Genome Institute"/>
            <person name="Vesth T.C."/>
            <person name="Nybo J."/>
            <person name="Theobald S."/>
            <person name="Brandl J."/>
            <person name="Frisvad J.C."/>
            <person name="Nielsen K.F."/>
            <person name="Lyhne E.K."/>
            <person name="Kogle M.E."/>
            <person name="Kuo A."/>
            <person name="Riley R."/>
            <person name="Clum A."/>
            <person name="Nolan M."/>
            <person name="Lipzen A."/>
            <person name="Salamov A."/>
            <person name="Henrissat B."/>
            <person name="Wiebenga A."/>
            <person name="De Vries R.P."/>
            <person name="Grigoriev I.V."/>
            <person name="Mortensen U.H."/>
            <person name="Andersen M.R."/>
            <person name="Baker S.E."/>
        </authorList>
    </citation>
    <scope>NUCLEOTIDE SEQUENCE [LARGE SCALE GENOMIC DNA]</scope>
    <source>
        <strain evidence="1 2">CBS 121591</strain>
    </source>
</reference>
<protein>
    <submittedName>
        <fullName evidence="1">Uncharacterized protein</fullName>
    </submittedName>
</protein>
<accession>A0A319CWA7</accession>
<organism evidence="1 2">
    <name type="scientific">Aspergillus uvarum CBS 121591</name>
    <dbReference type="NCBI Taxonomy" id="1448315"/>
    <lineage>
        <taxon>Eukaryota</taxon>
        <taxon>Fungi</taxon>
        <taxon>Dikarya</taxon>
        <taxon>Ascomycota</taxon>
        <taxon>Pezizomycotina</taxon>
        <taxon>Eurotiomycetes</taxon>
        <taxon>Eurotiomycetidae</taxon>
        <taxon>Eurotiales</taxon>
        <taxon>Aspergillaceae</taxon>
        <taxon>Aspergillus</taxon>
        <taxon>Aspergillus subgen. Circumdati</taxon>
    </lineage>
</organism>
<dbReference type="EMBL" id="KZ821715">
    <property type="protein sequence ID" value="PYH79878.1"/>
    <property type="molecule type" value="Genomic_DNA"/>
</dbReference>
<dbReference type="VEuPathDB" id="FungiDB:BO82DRAFT_125151"/>